<dbReference type="Proteomes" id="UP000622533">
    <property type="component" value="Unassembled WGS sequence"/>
</dbReference>
<keyword evidence="1" id="KW-0472">Membrane</keyword>
<evidence type="ECO:0000313" key="3">
    <source>
        <dbReference type="Proteomes" id="UP000622533"/>
    </source>
</evidence>
<organism evidence="2 3">
    <name type="scientific">Desmonostoc muscorum LEGE 12446</name>
    <dbReference type="NCBI Taxonomy" id="1828758"/>
    <lineage>
        <taxon>Bacteria</taxon>
        <taxon>Bacillati</taxon>
        <taxon>Cyanobacteriota</taxon>
        <taxon>Cyanophyceae</taxon>
        <taxon>Nostocales</taxon>
        <taxon>Nostocaceae</taxon>
        <taxon>Desmonostoc</taxon>
    </lineage>
</organism>
<keyword evidence="1" id="KW-1133">Transmembrane helix</keyword>
<evidence type="ECO:0000256" key="1">
    <source>
        <dbReference type="SAM" id="Phobius"/>
    </source>
</evidence>
<dbReference type="EMBL" id="JADEXS010000598">
    <property type="protein sequence ID" value="MBE9026408.1"/>
    <property type="molecule type" value="Genomic_DNA"/>
</dbReference>
<dbReference type="RefSeq" id="WP_193922130.1">
    <property type="nucleotide sequence ID" value="NZ_JADEXS020000001.1"/>
</dbReference>
<evidence type="ECO:0000313" key="2">
    <source>
        <dbReference type="EMBL" id="MBE9026408.1"/>
    </source>
</evidence>
<accession>A0A8J6ZZM9</accession>
<dbReference type="AlphaFoldDB" id="A0A8J6ZZM9"/>
<protein>
    <submittedName>
        <fullName evidence="2">Uncharacterized protein</fullName>
    </submittedName>
</protein>
<keyword evidence="1" id="KW-0812">Transmembrane</keyword>
<reference evidence="2" key="1">
    <citation type="submission" date="2020-10" db="EMBL/GenBank/DDBJ databases">
        <authorList>
            <person name="Castelo-Branco R."/>
            <person name="Eusebio N."/>
            <person name="Adriana R."/>
            <person name="Vieira A."/>
            <person name="Brugerolle De Fraissinette N."/>
            <person name="Rezende De Castro R."/>
            <person name="Schneider M.P."/>
            <person name="Vasconcelos V."/>
            <person name="Leao P.N."/>
        </authorList>
    </citation>
    <scope>NUCLEOTIDE SEQUENCE</scope>
    <source>
        <strain evidence="2">LEGE 12446</strain>
    </source>
</reference>
<sequence>MNANLQEIDNKILLQIPQGDRFELKIDQGQCSFYLNDTLIEQIQQAKKDGVSLKIPPKLIIYLWYYTCFSNHLEFENKNSNNINLYILFDILQIFLSKSRQQKTSLQSGITFNSYYKQAQSASDAYEDEDIILQTTVIFDGDIFHKIKCNFLQNSNFSTVVSAHYWLTEQLISGFQINPNFLIWEVASSFTAGFVVYNLNPANGMLSIFDWLGLTILFATTRYVLVNQFQRLTSINSKFLDWLAWALVCLISSIVIGGINHFSEVNVLLLPFLSVVTPKLVEYALSFIQPRVGKLILRRLLY</sequence>
<feature type="transmembrane region" description="Helical" evidence="1">
    <location>
        <begin position="205"/>
        <end position="227"/>
    </location>
</feature>
<feature type="transmembrane region" description="Helical" evidence="1">
    <location>
        <begin position="239"/>
        <end position="262"/>
    </location>
</feature>
<name>A0A8J6ZZM9_DESMC</name>
<comment type="caution">
    <text evidence="2">The sequence shown here is derived from an EMBL/GenBank/DDBJ whole genome shotgun (WGS) entry which is preliminary data.</text>
</comment>
<keyword evidence="3" id="KW-1185">Reference proteome</keyword>
<gene>
    <name evidence="2" type="ORF">IQ276_29515</name>
</gene>
<proteinExistence type="predicted"/>